<reference evidence="1 2" key="1">
    <citation type="submission" date="2019-04" db="EMBL/GenBank/DDBJ databases">
        <title>Psychroflexus halotolerans sp. nov., isolated from a marine solar saltern.</title>
        <authorList>
            <person name="Feng X."/>
        </authorList>
    </citation>
    <scope>NUCLEOTIDE SEQUENCE [LARGE SCALE GENOMIC DNA]</scope>
    <source>
        <strain evidence="1 2">WDS2C27</strain>
    </source>
</reference>
<name>A0A4U5TTN3_9FLAO</name>
<evidence type="ECO:0000313" key="1">
    <source>
        <dbReference type="EMBL" id="TKS57442.1"/>
    </source>
</evidence>
<organism evidence="1 2">
    <name type="scientific">Mesohalobacter halotolerans</name>
    <dbReference type="NCBI Taxonomy" id="1883405"/>
    <lineage>
        <taxon>Bacteria</taxon>
        <taxon>Pseudomonadati</taxon>
        <taxon>Bacteroidota</taxon>
        <taxon>Flavobacteriia</taxon>
        <taxon>Flavobacteriales</taxon>
        <taxon>Flavobacteriaceae</taxon>
        <taxon>Mesohalobacter</taxon>
    </lineage>
</organism>
<dbReference type="RefSeq" id="WP_138931143.1">
    <property type="nucleotide sequence ID" value="NZ_SWMU01000001.1"/>
</dbReference>
<dbReference type="AlphaFoldDB" id="A0A4U5TTN3"/>
<gene>
    <name evidence="1" type="ORF">FCN74_03215</name>
</gene>
<keyword evidence="2" id="KW-1185">Reference proteome</keyword>
<dbReference type="Proteomes" id="UP000306552">
    <property type="component" value="Unassembled WGS sequence"/>
</dbReference>
<proteinExistence type="predicted"/>
<protein>
    <submittedName>
        <fullName evidence="1">Uncharacterized protein</fullName>
    </submittedName>
</protein>
<evidence type="ECO:0000313" key="2">
    <source>
        <dbReference type="Proteomes" id="UP000306552"/>
    </source>
</evidence>
<sequence>MNTPMMWANPNNLDLINDKREIERLKNHKIDKTVKQKNATKTKLIDILNKAFALRLKPNFEI</sequence>
<dbReference type="EMBL" id="SWMU01000001">
    <property type="protein sequence ID" value="TKS57442.1"/>
    <property type="molecule type" value="Genomic_DNA"/>
</dbReference>
<comment type="caution">
    <text evidence="1">The sequence shown here is derived from an EMBL/GenBank/DDBJ whole genome shotgun (WGS) entry which is preliminary data.</text>
</comment>
<accession>A0A4U5TTN3</accession>